<evidence type="ECO:0000259" key="16">
    <source>
        <dbReference type="PROSITE" id="PS50157"/>
    </source>
</evidence>
<keyword evidence="4" id="KW-0678">Repressor</keyword>
<dbReference type="GO" id="GO:0030154">
    <property type="term" value="P:cell differentiation"/>
    <property type="evidence" value="ECO:0007669"/>
    <property type="project" value="UniProtKB-ARBA"/>
</dbReference>
<dbReference type="GO" id="GO:0000122">
    <property type="term" value="P:negative regulation of transcription by RNA polymerase II"/>
    <property type="evidence" value="ECO:0007669"/>
    <property type="project" value="TreeGrafter"/>
</dbReference>
<dbReference type="GO" id="GO:0045944">
    <property type="term" value="P:positive regulation of transcription by RNA polymerase II"/>
    <property type="evidence" value="ECO:0007669"/>
    <property type="project" value="TreeGrafter"/>
</dbReference>
<sequence length="1938" mass="215699">MEGLHAVAERHDKAFDTLLEQFRGFPTGQQVTPIISQPSPVSREPHLPPPGLYARDSRTCQNFLSQYSLIFKLQPSSFPSGRLRISSIIKLMSGRALAWTTVVWEQKSSVCLSLEEFVEDFRKVFDSPLSGREAAHNLLQLRQDSCSVADYAMDFRTLAAENAWNLEALFNMFLQGLSEVSGSCPWTFTPSALTIRIDGLLQECRREKESVPCCPRLSLIPTSPPKNPGDPRSLSVRVNPTSPEFSRETERAADSPPSESMNLGRARLTRLSAYADSTPRAVYIVGHNPIIDWTAGAIMGWSLFCHAHCLKSVQPASGCLPVGSGVDMDLSAIPVEYQDLREIFSKARPLHFLRTDPMTAGSTFSRHHTAPEMTFFFVEKKDKIMRPCIGLNDITVKNCYMLPFIASAFETIQRATVFSKLDLQNSYHLVRIREGDEWKTALNTARSHYEYLVMPFGFTNAPAVFQALVNDVLRDMLNRFIFVYLDDILVFSHSAQEHVLHILQRLLENQLFKSKNIKPDALSRRYSPAAIPLDPETNPPTPCLATLPSAKETAQLCVQHVFWIHGLPVEMVSDRGPQFSSRNWKARFLKVRPEGSGFQYLVDWEGYSLEERCRVPAKDTLDSGLNAEFQHQQPGRALEWANAVWEEGDAALDHFKDFPRRFRAVFDHPPEGRDAGERLIHLRQGTRSAQDFALDFRTLAAGVGWNDRSLIDHYRCSLRKGVRRELACRDTTLTFNQLVDLSIRLDNLLATRGRPDQGLSVPFPSATAPTPMELGGAALRETGGGSVSGTICGRRGPGSQNVKADALSRLYDTEERLMDHTPMLPGPLPVAVEGGQMFCELEEKVALSYEDSMDENLSDGAERKSVKDADDSGSKGEEDGGQSKSQVDDGHSGKSDVRPPNKDEWDGPRELEILYDGTEWQTRSRQALPVGITWGPFEGKIEMTTAGSYMRPVPMVLTGGPRWLQDITWLAAEDDKNNCVVYSIGGQLWCTTTKPIMEGEELAAFAVDFYSRLQAVNQAALSEGMYPARLLDSIQLLPQQANMASILPNAIVNKDIFPCKACGIWYRSERNLQAHLMYYCSGRQRDSVSDMMAEQLDRKTGPHHMPNVGPGPYPHCNLTGSVQQALEMHLNTHNGVKMEDLVSTGSSSMKCTVCDLTADSLPSLQQHILSHLSQTSYRCSHCHFSFTSPRELDKHRENQGHSHSPLRQHGPRQVETEYSPREGSSVERSPQRAMVKRGKELLQSPVLGSILDTRTSPKAELEKMETFPVKADPNSGSRASFSYTSVKSEPSSPRQASSPIQNYMGPAAFPMGPFLPPFPFSQDITAAPQASEILAKMSELVHRRLRHGDANNYPPHVMYSTLVPKGATCFKCNITFGNLDNYLVHKKDYCNSRWQHVTKPHDYASVLDKVADTGSPKSGGLGGLGSMTMGQGHLSDHNSHLMSPRLNLSGLDVGEGKAQVHAELPGSVNNPSTPTSSDENPSIQGDVTSPKTSQTPETDPNKTTCEPCKITFSRTETYMVHKQYYCATRHDPPMKRVHGNKLPATQRMVRTRKRRKDLEISVPDHEQQRPPMSHQPHYFGIASIGGRGMYQDPGKMYGNQFHPSYNLFLGMVPKHPEANLPVTKSALISQCNAIAQDDRDSPIDLSKKCLSSSPGKLSTAPKRLTDYHECTECKISFNKVEDYLAHKLSSCPITAPDHKISEVVKREGFNNPLDDNDTNLEKCVTNGANKVSFQTGSTKGEQLAVIKEESRDQFLSQEFNPPLFKKIRPGEQISPFYGIKPADYTTGTVVMQREQRQSPNEGSEVEKDQPMPDGYQETQGVLPQNACQEPENTENTLQDNKLVNSHLPDSQVSSLSDSDSLVIVNPKNSTSSSWSSPAVSKTEEVLPSCVKRSLNGSTQATQGNVKYCRPCDIQFNNLSNFITHKKFYCSSHTAEHVK</sequence>
<feature type="domain" description="CCHC FOG-type" evidence="17">
    <location>
        <begin position="1497"/>
        <end position="1530"/>
    </location>
</feature>
<feature type="compositionally biased region" description="Polar residues" evidence="15">
    <location>
        <begin position="1467"/>
        <end position="1504"/>
    </location>
</feature>
<keyword evidence="5" id="KW-0479">Metal-binding</keyword>
<dbReference type="GO" id="GO:0004523">
    <property type="term" value="F:RNA-DNA hybrid ribonuclease activity"/>
    <property type="evidence" value="ECO:0007669"/>
    <property type="project" value="UniProtKB-EC"/>
</dbReference>
<keyword evidence="6" id="KW-0677">Repeat</keyword>
<feature type="compositionally biased region" description="Basic and acidic residues" evidence="15">
    <location>
        <begin position="1255"/>
        <end position="1265"/>
    </location>
</feature>
<organism evidence="18 19">
    <name type="scientific">Salvelinus namaycush</name>
    <name type="common">Lake trout</name>
    <name type="synonym">Salmo namaycush</name>
    <dbReference type="NCBI Taxonomy" id="8040"/>
    <lineage>
        <taxon>Eukaryota</taxon>
        <taxon>Metazoa</taxon>
        <taxon>Chordata</taxon>
        <taxon>Craniata</taxon>
        <taxon>Vertebrata</taxon>
        <taxon>Euteleostomi</taxon>
        <taxon>Actinopterygii</taxon>
        <taxon>Neopterygii</taxon>
        <taxon>Teleostei</taxon>
        <taxon>Protacanthopterygii</taxon>
        <taxon>Salmoniformes</taxon>
        <taxon>Salmonidae</taxon>
        <taxon>Salmoninae</taxon>
        <taxon>Salvelinus</taxon>
    </lineage>
</organism>
<dbReference type="PROSITE" id="PS51810">
    <property type="entry name" value="ZF_CCHC_FOG"/>
    <property type="match status" value="4"/>
</dbReference>
<name>A0A8U0PDA3_SALNM</name>
<evidence type="ECO:0000256" key="6">
    <source>
        <dbReference type="ARBA" id="ARBA00022737"/>
    </source>
</evidence>
<evidence type="ECO:0000256" key="1">
    <source>
        <dbReference type="ARBA" id="ARBA00004123"/>
    </source>
</evidence>
<feature type="region of interest" description="Disordered" evidence="15">
    <location>
        <begin position="1192"/>
        <end position="1299"/>
    </location>
</feature>
<keyword evidence="7 14" id="KW-0863">Zinc-finger</keyword>
<evidence type="ECO:0000259" key="17">
    <source>
        <dbReference type="PROSITE" id="PS51810"/>
    </source>
</evidence>
<dbReference type="PANTHER" id="PTHR12958:SF5">
    <property type="entry name" value="ZINC FINGER PROTEIN ZFPM2"/>
    <property type="match status" value="1"/>
</dbReference>
<keyword evidence="13" id="KW-0539">Nucleus</keyword>
<dbReference type="GO" id="GO:0009653">
    <property type="term" value="P:anatomical structure morphogenesis"/>
    <property type="evidence" value="ECO:0007669"/>
    <property type="project" value="UniProtKB-ARBA"/>
</dbReference>
<keyword evidence="18" id="KW-1185">Reference proteome</keyword>
<evidence type="ECO:0000256" key="7">
    <source>
        <dbReference type="ARBA" id="ARBA00022771"/>
    </source>
</evidence>
<evidence type="ECO:0000256" key="8">
    <source>
        <dbReference type="ARBA" id="ARBA00022833"/>
    </source>
</evidence>
<proteinExistence type="inferred from homology"/>
<dbReference type="RefSeq" id="XP_038822217.1">
    <property type="nucleotide sequence ID" value="XM_038966289.1"/>
</dbReference>
<evidence type="ECO:0000256" key="15">
    <source>
        <dbReference type="SAM" id="MobiDB-lite"/>
    </source>
</evidence>
<keyword evidence="12" id="KW-0804">Transcription</keyword>
<comment type="subcellular location">
    <subcellularLocation>
        <location evidence="1">Nucleus</location>
    </subcellularLocation>
</comment>
<dbReference type="EC" id="3.1.26.4" evidence="3"/>
<evidence type="ECO:0000256" key="9">
    <source>
        <dbReference type="ARBA" id="ARBA00023015"/>
    </source>
</evidence>
<evidence type="ECO:0000256" key="3">
    <source>
        <dbReference type="ARBA" id="ARBA00012180"/>
    </source>
</evidence>
<dbReference type="SUPFAM" id="SSF56672">
    <property type="entry name" value="DNA/RNA polymerases"/>
    <property type="match status" value="1"/>
</dbReference>
<dbReference type="InterPro" id="IPR043502">
    <property type="entry name" value="DNA/RNA_pol_sf"/>
</dbReference>
<feature type="domain" description="C2H2-type" evidence="16">
    <location>
        <begin position="1177"/>
        <end position="1208"/>
    </location>
</feature>
<dbReference type="Pfam" id="PF25445">
    <property type="entry name" value="CCHC_ZFPM2"/>
    <property type="match status" value="1"/>
</dbReference>
<protein>
    <recommendedName>
        <fullName evidence="3">ribonuclease H</fullName>
        <ecNumber evidence="3">3.1.26.4</ecNumber>
    </recommendedName>
</protein>
<gene>
    <name evidence="19" type="primary">LOC120022401</name>
</gene>
<dbReference type="GeneID" id="120022401"/>
<feature type="compositionally biased region" description="Polar residues" evidence="15">
    <location>
        <begin position="1274"/>
        <end position="1299"/>
    </location>
</feature>
<keyword evidence="8" id="KW-0862">Zinc</keyword>
<evidence type="ECO:0000256" key="5">
    <source>
        <dbReference type="ARBA" id="ARBA00022723"/>
    </source>
</evidence>
<evidence type="ECO:0000256" key="2">
    <source>
        <dbReference type="ARBA" id="ARBA00010879"/>
    </source>
</evidence>
<feature type="region of interest" description="Disordered" evidence="15">
    <location>
        <begin position="1463"/>
        <end position="1505"/>
    </location>
</feature>
<feature type="compositionally biased region" description="Basic and acidic residues" evidence="15">
    <location>
        <begin position="860"/>
        <end position="878"/>
    </location>
</feature>
<feature type="domain" description="CCHC FOG-type" evidence="17">
    <location>
        <begin position="1662"/>
        <end position="1695"/>
    </location>
</feature>
<dbReference type="InterPro" id="IPR013087">
    <property type="entry name" value="Znf_C2H2_type"/>
</dbReference>
<dbReference type="InterPro" id="IPR034731">
    <property type="entry name" value="Znf_CCHC_FOG"/>
</dbReference>
<dbReference type="Proteomes" id="UP000808372">
    <property type="component" value="Chromosome 27"/>
</dbReference>
<keyword evidence="9" id="KW-0805">Transcription regulation</keyword>
<evidence type="ECO:0000256" key="14">
    <source>
        <dbReference type="PROSITE-ProRule" id="PRU00042"/>
    </source>
</evidence>
<dbReference type="InterPro" id="IPR059121">
    <property type="entry name" value="CCHC_ZFPM2-like"/>
</dbReference>
<dbReference type="GO" id="GO:0005634">
    <property type="term" value="C:nucleus"/>
    <property type="evidence" value="ECO:0007669"/>
    <property type="project" value="UniProtKB-SubCell"/>
</dbReference>
<dbReference type="GO" id="GO:0003677">
    <property type="term" value="F:DNA binding"/>
    <property type="evidence" value="ECO:0007669"/>
    <property type="project" value="UniProtKB-KW"/>
</dbReference>
<dbReference type="InterPro" id="IPR005162">
    <property type="entry name" value="Retrotrans_gag_dom"/>
</dbReference>
<dbReference type="Pfam" id="PF21182">
    <property type="entry name" value="FOG1-like_PR"/>
    <property type="match status" value="1"/>
</dbReference>
<dbReference type="InterPro" id="IPR039746">
    <property type="entry name" value="FOG"/>
</dbReference>
<dbReference type="Pfam" id="PF00078">
    <property type="entry name" value="RVT_1"/>
    <property type="match status" value="1"/>
</dbReference>
<dbReference type="Gene3D" id="3.30.70.270">
    <property type="match status" value="1"/>
</dbReference>
<dbReference type="KEGG" id="snh:120022401"/>
<feature type="domain" description="CCHC FOG-type" evidence="17">
    <location>
        <begin position="1051"/>
        <end position="1084"/>
    </location>
</feature>
<evidence type="ECO:0000313" key="19">
    <source>
        <dbReference type="RefSeq" id="XP_038822217.1"/>
    </source>
</evidence>
<dbReference type="PROSITE" id="PS50157">
    <property type="entry name" value="ZINC_FINGER_C2H2_2"/>
    <property type="match status" value="1"/>
</dbReference>
<accession>A0A8U0PDA3</accession>
<comment type="similarity">
    <text evidence="2">Belongs to the beta type-B retroviral polymerase family. HERV class-II K(HML-2) pol subfamily.</text>
</comment>
<dbReference type="Gene3D" id="3.30.160.60">
    <property type="entry name" value="Classic Zinc Finger"/>
    <property type="match status" value="1"/>
</dbReference>
<feature type="compositionally biased region" description="Basic and acidic residues" evidence="15">
    <location>
        <begin position="886"/>
        <end position="908"/>
    </location>
</feature>
<feature type="region of interest" description="Disordered" evidence="15">
    <location>
        <begin position="1417"/>
        <end position="1451"/>
    </location>
</feature>
<dbReference type="InterPro" id="IPR036236">
    <property type="entry name" value="Znf_C2H2_sf"/>
</dbReference>
<dbReference type="GO" id="GO:0061629">
    <property type="term" value="F:RNA polymerase II-specific DNA-binding transcription factor binding"/>
    <property type="evidence" value="ECO:0007669"/>
    <property type="project" value="InterPro"/>
</dbReference>
<feature type="domain" description="CCHC FOG-type" evidence="17">
    <location>
        <begin position="1900"/>
        <end position="1933"/>
    </location>
</feature>
<reference evidence="19" key="1">
    <citation type="submission" date="2025-08" db="UniProtKB">
        <authorList>
            <consortium name="RefSeq"/>
        </authorList>
    </citation>
    <scope>IDENTIFICATION</scope>
    <source>
        <tissue evidence="19">White muscle</tissue>
    </source>
</reference>
<feature type="region of interest" description="Disordered" evidence="15">
    <location>
        <begin position="852"/>
        <end position="908"/>
    </location>
</feature>
<dbReference type="InterPro" id="IPR000477">
    <property type="entry name" value="RT_dom"/>
</dbReference>
<dbReference type="InterPro" id="IPR043128">
    <property type="entry name" value="Rev_trsase/Diguanyl_cyclase"/>
</dbReference>
<feature type="region of interest" description="Disordered" evidence="15">
    <location>
        <begin position="220"/>
        <end position="262"/>
    </location>
</feature>
<evidence type="ECO:0000256" key="12">
    <source>
        <dbReference type="ARBA" id="ARBA00023163"/>
    </source>
</evidence>
<evidence type="ECO:0000256" key="4">
    <source>
        <dbReference type="ARBA" id="ARBA00022491"/>
    </source>
</evidence>
<dbReference type="Pfam" id="PF03732">
    <property type="entry name" value="Retrotrans_gag"/>
    <property type="match status" value="2"/>
</dbReference>
<dbReference type="PANTHER" id="PTHR12958">
    <property type="entry name" value="FRIEND OF GATA2-RELATED"/>
    <property type="match status" value="1"/>
</dbReference>
<dbReference type="SUPFAM" id="SSF57667">
    <property type="entry name" value="beta-beta-alpha zinc fingers"/>
    <property type="match status" value="6"/>
</dbReference>
<keyword evidence="10" id="KW-0238">DNA-binding</keyword>
<keyword evidence="11" id="KW-0010">Activator</keyword>
<dbReference type="SMART" id="SM00355">
    <property type="entry name" value="ZnF_C2H2"/>
    <property type="match status" value="7"/>
</dbReference>
<dbReference type="GO" id="GO:0007507">
    <property type="term" value="P:heart development"/>
    <property type="evidence" value="ECO:0007669"/>
    <property type="project" value="TreeGrafter"/>
</dbReference>
<evidence type="ECO:0000313" key="18">
    <source>
        <dbReference type="Proteomes" id="UP000808372"/>
    </source>
</evidence>
<dbReference type="GO" id="GO:0008270">
    <property type="term" value="F:zinc ion binding"/>
    <property type="evidence" value="ECO:0007669"/>
    <property type="project" value="UniProtKB-KW"/>
</dbReference>
<dbReference type="PROSITE" id="PS00028">
    <property type="entry name" value="ZINC_FINGER_C2H2_1"/>
    <property type="match status" value="1"/>
</dbReference>
<evidence type="ECO:0000256" key="10">
    <source>
        <dbReference type="ARBA" id="ARBA00023125"/>
    </source>
</evidence>
<feature type="region of interest" description="Disordered" evidence="15">
    <location>
        <begin position="1792"/>
        <end position="1819"/>
    </location>
</feature>
<evidence type="ECO:0000256" key="11">
    <source>
        <dbReference type="ARBA" id="ARBA00023159"/>
    </source>
</evidence>
<dbReference type="InterPro" id="IPR049361">
    <property type="entry name" value="ZFPM1/2_PR"/>
</dbReference>
<evidence type="ECO:0000256" key="13">
    <source>
        <dbReference type="ARBA" id="ARBA00023242"/>
    </source>
</evidence>
<dbReference type="CDD" id="cd01647">
    <property type="entry name" value="RT_LTR"/>
    <property type="match status" value="1"/>
</dbReference>